<comment type="caution">
    <text evidence="2">The sequence shown here is derived from an EMBL/GenBank/DDBJ whole genome shotgun (WGS) entry which is preliminary data.</text>
</comment>
<dbReference type="Gene3D" id="1.10.10.10">
    <property type="entry name" value="Winged helix-like DNA-binding domain superfamily/Winged helix DNA-binding domain"/>
    <property type="match status" value="1"/>
</dbReference>
<reference evidence="2 3" key="1">
    <citation type="submission" date="2018-12" db="EMBL/GenBank/DDBJ databases">
        <title>The whole draft genome of Aquabacterium sp. SJQ9.</title>
        <authorList>
            <person name="Sun L."/>
            <person name="Gao X."/>
            <person name="Chen W."/>
            <person name="Huang K."/>
        </authorList>
    </citation>
    <scope>NUCLEOTIDE SEQUENCE [LARGE SCALE GENOMIC DNA]</scope>
    <source>
        <strain evidence="2 3">SJQ9</strain>
    </source>
</reference>
<evidence type="ECO:0000259" key="1">
    <source>
        <dbReference type="PROSITE" id="PS50995"/>
    </source>
</evidence>
<dbReference type="InterPro" id="IPR036390">
    <property type="entry name" value="WH_DNA-bd_sf"/>
</dbReference>
<feature type="domain" description="HTH marR-type" evidence="1">
    <location>
        <begin position="18"/>
        <end position="150"/>
    </location>
</feature>
<dbReference type="SUPFAM" id="SSF46785">
    <property type="entry name" value="Winged helix' DNA-binding domain"/>
    <property type="match status" value="1"/>
</dbReference>
<dbReference type="Proteomes" id="UP000269265">
    <property type="component" value="Unassembled WGS sequence"/>
</dbReference>
<accession>A0A426VGR9</accession>
<dbReference type="AlphaFoldDB" id="A0A426VGR9"/>
<dbReference type="InterPro" id="IPR000835">
    <property type="entry name" value="HTH_MarR-typ"/>
</dbReference>
<dbReference type="Pfam" id="PF12802">
    <property type="entry name" value="MarR_2"/>
    <property type="match status" value="1"/>
</dbReference>
<gene>
    <name evidence="2" type="ORF">EIP75_00520</name>
</gene>
<dbReference type="InterPro" id="IPR036388">
    <property type="entry name" value="WH-like_DNA-bd_sf"/>
</dbReference>
<name>A0A426VGR9_9BURK</name>
<dbReference type="PANTHER" id="PTHR33164:SF43">
    <property type="entry name" value="HTH-TYPE TRANSCRIPTIONAL REPRESSOR YETL"/>
    <property type="match status" value="1"/>
</dbReference>
<dbReference type="OrthoDB" id="117723at2"/>
<dbReference type="InterPro" id="IPR039422">
    <property type="entry name" value="MarR/SlyA-like"/>
</dbReference>
<organism evidence="2 3">
    <name type="scientific">Aquabacterium soli</name>
    <dbReference type="NCBI Taxonomy" id="2493092"/>
    <lineage>
        <taxon>Bacteria</taxon>
        <taxon>Pseudomonadati</taxon>
        <taxon>Pseudomonadota</taxon>
        <taxon>Betaproteobacteria</taxon>
        <taxon>Burkholderiales</taxon>
        <taxon>Aquabacterium</taxon>
    </lineage>
</organism>
<evidence type="ECO:0000313" key="2">
    <source>
        <dbReference type="EMBL" id="RRS06123.1"/>
    </source>
</evidence>
<sequence length="157" mass="17984">MPIGELSHKLIDGPMELEDHVFFLCTQVVYRRDRLMQEVLKPVGLLSTEYRVLSAVLRKGPLPMQDLAQWTAYERTRVTHILHGMEDKGWVERTSSDSDRRAVLVRIAPKGAALFKKAKAEVDKITDQILAEHSEEDIAHLRRTLRALRGKLIEMEG</sequence>
<dbReference type="PRINTS" id="PR00598">
    <property type="entry name" value="HTHMARR"/>
</dbReference>
<dbReference type="EMBL" id="RSED01000001">
    <property type="protein sequence ID" value="RRS06123.1"/>
    <property type="molecule type" value="Genomic_DNA"/>
</dbReference>
<protein>
    <submittedName>
        <fullName evidence="2">MarR family transcriptional regulator</fullName>
    </submittedName>
</protein>
<proteinExistence type="predicted"/>
<dbReference type="PROSITE" id="PS50995">
    <property type="entry name" value="HTH_MARR_2"/>
    <property type="match status" value="1"/>
</dbReference>
<evidence type="ECO:0000313" key="3">
    <source>
        <dbReference type="Proteomes" id="UP000269265"/>
    </source>
</evidence>
<dbReference type="PANTHER" id="PTHR33164">
    <property type="entry name" value="TRANSCRIPTIONAL REGULATOR, MARR FAMILY"/>
    <property type="match status" value="1"/>
</dbReference>
<dbReference type="GO" id="GO:0006950">
    <property type="term" value="P:response to stress"/>
    <property type="evidence" value="ECO:0007669"/>
    <property type="project" value="TreeGrafter"/>
</dbReference>
<dbReference type="SMART" id="SM00347">
    <property type="entry name" value="HTH_MARR"/>
    <property type="match status" value="1"/>
</dbReference>
<keyword evidence="3" id="KW-1185">Reference proteome</keyword>
<dbReference type="GO" id="GO:0003700">
    <property type="term" value="F:DNA-binding transcription factor activity"/>
    <property type="evidence" value="ECO:0007669"/>
    <property type="project" value="InterPro"/>
</dbReference>